<dbReference type="PROSITE" id="PS50011">
    <property type="entry name" value="PROTEIN_KINASE_DOM"/>
    <property type="match status" value="1"/>
</dbReference>
<dbReference type="PANTHER" id="PTHR43289:SF6">
    <property type="entry name" value="SERINE_THREONINE-PROTEIN KINASE NEKL-3"/>
    <property type="match status" value="1"/>
</dbReference>
<feature type="compositionally biased region" description="Low complexity" evidence="6">
    <location>
        <begin position="412"/>
        <end position="426"/>
    </location>
</feature>
<dbReference type="InterPro" id="IPR008271">
    <property type="entry name" value="Ser/Thr_kinase_AS"/>
</dbReference>
<dbReference type="RefSeq" id="WP_093030677.1">
    <property type="nucleotide sequence ID" value="NZ_FNNZ01000007.1"/>
</dbReference>
<dbReference type="Gene3D" id="1.25.40.10">
    <property type="entry name" value="Tetratricopeptide repeat domain"/>
    <property type="match status" value="1"/>
</dbReference>
<evidence type="ECO:0000256" key="7">
    <source>
        <dbReference type="SAM" id="Phobius"/>
    </source>
</evidence>
<dbReference type="OrthoDB" id="9801841at2"/>
<evidence type="ECO:0000256" key="2">
    <source>
        <dbReference type="ARBA" id="ARBA00022741"/>
    </source>
</evidence>
<dbReference type="SUPFAM" id="SSF56112">
    <property type="entry name" value="Protein kinase-like (PK-like)"/>
    <property type="match status" value="1"/>
</dbReference>
<evidence type="ECO:0000256" key="4">
    <source>
        <dbReference type="ARBA" id="ARBA00022840"/>
    </source>
</evidence>
<dbReference type="InterPro" id="IPR017441">
    <property type="entry name" value="Protein_kinase_ATP_BS"/>
</dbReference>
<dbReference type="Proteomes" id="UP000198816">
    <property type="component" value="Unassembled WGS sequence"/>
</dbReference>
<dbReference type="Pfam" id="PF00069">
    <property type="entry name" value="Pkinase"/>
    <property type="match status" value="1"/>
</dbReference>
<dbReference type="Gene3D" id="1.10.510.10">
    <property type="entry name" value="Transferase(Phosphotransferase) domain 1"/>
    <property type="match status" value="1"/>
</dbReference>
<feature type="domain" description="Protein kinase" evidence="8">
    <location>
        <begin position="23"/>
        <end position="278"/>
    </location>
</feature>
<dbReference type="GO" id="GO:0005524">
    <property type="term" value="F:ATP binding"/>
    <property type="evidence" value="ECO:0007669"/>
    <property type="project" value="UniProtKB-UniRule"/>
</dbReference>
<evidence type="ECO:0000256" key="5">
    <source>
        <dbReference type="PROSITE-ProRule" id="PRU10141"/>
    </source>
</evidence>
<keyword evidence="4 5" id="KW-0067">ATP-binding</keyword>
<dbReference type="STRING" id="1058.SAMN05421783_107137"/>
<reference evidence="10" key="1">
    <citation type="submission" date="2016-10" db="EMBL/GenBank/DDBJ databases">
        <authorList>
            <person name="Varghese N."/>
            <person name="Submissions S."/>
        </authorList>
    </citation>
    <scope>NUCLEOTIDE SEQUENCE [LARGE SCALE GENOMIC DNA]</scope>
    <source>
        <strain evidence="10">DSM 217</strain>
    </source>
</reference>
<dbReference type="PANTHER" id="PTHR43289">
    <property type="entry name" value="MITOGEN-ACTIVATED PROTEIN KINASE KINASE KINASE 20-RELATED"/>
    <property type="match status" value="1"/>
</dbReference>
<evidence type="ECO:0000313" key="9">
    <source>
        <dbReference type="EMBL" id="SDW70904.1"/>
    </source>
</evidence>
<evidence type="ECO:0000256" key="6">
    <source>
        <dbReference type="SAM" id="MobiDB-lite"/>
    </source>
</evidence>
<gene>
    <name evidence="9" type="ORF">SAMN05421783_107137</name>
</gene>
<dbReference type="SUPFAM" id="SSF48452">
    <property type="entry name" value="TPR-like"/>
    <property type="match status" value="1"/>
</dbReference>
<dbReference type="CDD" id="cd14014">
    <property type="entry name" value="STKc_PknB_like"/>
    <property type="match status" value="1"/>
</dbReference>
<keyword evidence="9" id="KW-0723">Serine/threonine-protein kinase</keyword>
<feature type="region of interest" description="Disordered" evidence="6">
    <location>
        <begin position="354"/>
        <end position="431"/>
    </location>
</feature>
<evidence type="ECO:0000256" key="3">
    <source>
        <dbReference type="ARBA" id="ARBA00022777"/>
    </source>
</evidence>
<dbReference type="GO" id="GO:0004674">
    <property type="term" value="F:protein serine/threonine kinase activity"/>
    <property type="evidence" value="ECO:0007669"/>
    <property type="project" value="UniProtKB-KW"/>
</dbReference>
<proteinExistence type="predicted"/>
<dbReference type="InterPro" id="IPR011990">
    <property type="entry name" value="TPR-like_helical_dom_sf"/>
</dbReference>
<feature type="binding site" evidence="5">
    <location>
        <position position="52"/>
    </location>
    <ligand>
        <name>ATP</name>
        <dbReference type="ChEBI" id="CHEBI:30616"/>
    </ligand>
</feature>
<dbReference type="PROSITE" id="PS00108">
    <property type="entry name" value="PROTEIN_KINASE_ST"/>
    <property type="match status" value="1"/>
</dbReference>
<dbReference type="SMART" id="SM00220">
    <property type="entry name" value="S_TKc"/>
    <property type="match status" value="1"/>
</dbReference>
<keyword evidence="2 5" id="KW-0547">Nucleotide-binding</keyword>
<organism evidence="9 10">
    <name type="scientific">Thiocapsa roseopersicina</name>
    <dbReference type="NCBI Taxonomy" id="1058"/>
    <lineage>
        <taxon>Bacteria</taxon>
        <taxon>Pseudomonadati</taxon>
        <taxon>Pseudomonadota</taxon>
        <taxon>Gammaproteobacteria</taxon>
        <taxon>Chromatiales</taxon>
        <taxon>Chromatiaceae</taxon>
        <taxon>Thiocapsa</taxon>
    </lineage>
</organism>
<dbReference type="InterPro" id="IPR011009">
    <property type="entry name" value="Kinase-like_dom_sf"/>
</dbReference>
<evidence type="ECO:0000259" key="8">
    <source>
        <dbReference type="PROSITE" id="PS50011"/>
    </source>
</evidence>
<feature type="transmembrane region" description="Helical" evidence="7">
    <location>
        <begin position="325"/>
        <end position="346"/>
    </location>
</feature>
<dbReference type="AlphaFoldDB" id="A0A1H2VSI0"/>
<keyword evidence="7" id="KW-1133">Transmembrane helix</keyword>
<sequence>MLKGGGNPEVEIDRAQLPQISGYTTEAVLGEGGMATVYLAVQESLSRRVALKVMKPLLMVDADFCRRFLNEGRLIAKLTHPNIVTVYDIGASDRYHYLSMTYLPGGTLKETIGRGLSLERTWSILGCLADALGYAHRQGIVHRDIKPSNVLFSGSGAPVLTDFGIAKTIGNETKLTSTGMLIGSIGYMSPEQARGLEVDNRSDLYSLGVLLWQMLTGTLPYSAPDPFALALMHANEPIPKLPGHLSRFQPVIEGLMAKDPADRMASAEELLRVVEGVLDEGIGASTPSDADATVLMTKIAKRAPGPRPGTTDVLVVQPPAPRSRFGLAAAVVAIGGLVGAAAFLGYGSLRTDNSETPDAVPTGRTGTGQSAAVPDRPDEADAGALRSSAPSSAPLTSTRESLRDDSGDSPMSAVSPSSTADASTSPRESGQRRIDALLDKARDQWNAGRLTEPPGDNAFESYSRVLELDPENLRARQGLIQIGRVNAATRIFLSADALLKQGAIDEARRMIETGLRMNPDDERLKALQRALE</sequence>
<evidence type="ECO:0000256" key="1">
    <source>
        <dbReference type="ARBA" id="ARBA00022679"/>
    </source>
</evidence>
<keyword evidence="7" id="KW-0812">Transmembrane</keyword>
<keyword evidence="1" id="KW-0808">Transferase</keyword>
<keyword evidence="3 9" id="KW-0418">Kinase</keyword>
<dbReference type="InterPro" id="IPR000719">
    <property type="entry name" value="Prot_kinase_dom"/>
</dbReference>
<keyword evidence="10" id="KW-1185">Reference proteome</keyword>
<evidence type="ECO:0000313" key="10">
    <source>
        <dbReference type="Proteomes" id="UP000198816"/>
    </source>
</evidence>
<accession>A0A1H2VSI0</accession>
<dbReference type="Pfam" id="PF14559">
    <property type="entry name" value="TPR_19"/>
    <property type="match status" value="1"/>
</dbReference>
<protein>
    <submittedName>
        <fullName evidence="9">Serine/threonine protein kinase</fullName>
    </submittedName>
</protein>
<dbReference type="PROSITE" id="PS00107">
    <property type="entry name" value="PROTEIN_KINASE_ATP"/>
    <property type="match status" value="1"/>
</dbReference>
<name>A0A1H2VSI0_THIRO</name>
<dbReference type="EMBL" id="FNNZ01000007">
    <property type="protein sequence ID" value="SDW70904.1"/>
    <property type="molecule type" value="Genomic_DNA"/>
</dbReference>
<keyword evidence="7" id="KW-0472">Membrane</keyword>
<feature type="compositionally biased region" description="Low complexity" evidence="6">
    <location>
        <begin position="385"/>
        <end position="399"/>
    </location>
</feature>
<dbReference type="Gene3D" id="3.30.200.20">
    <property type="entry name" value="Phosphorylase Kinase, domain 1"/>
    <property type="match status" value="1"/>
</dbReference>